<feature type="transmembrane region" description="Helical" evidence="16">
    <location>
        <begin position="192"/>
        <end position="209"/>
    </location>
</feature>
<evidence type="ECO:0000256" key="11">
    <source>
        <dbReference type="ARBA" id="ARBA00022840"/>
    </source>
</evidence>
<evidence type="ECO:0000256" key="6">
    <source>
        <dbReference type="ARBA" id="ARBA00022553"/>
    </source>
</evidence>
<keyword evidence="12 16" id="KW-1133">Transmembrane helix</keyword>
<dbReference type="InterPro" id="IPR036890">
    <property type="entry name" value="HATPase_C_sf"/>
</dbReference>
<dbReference type="SMART" id="SM00388">
    <property type="entry name" value="HisKA"/>
    <property type="match status" value="1"/>
</dbReference>
<protein>
    <recommendedName>
        <fullName evidence="3">histidine kinase</fullName>
        <ecNumber evidence="3">2.7.13.3</ecNumber>
    </recommendedName>
</protein>
<dbReference type="InterPro" id="IPR036097">
    <property type="entry name" value="HisK_dim/P_sf"/>
</dbReference>
<proteinExistence type="predicted"/>
<dbReference type="InterPro" id="IPR003594">
    <property type="entry name" value="HATPase_dom"/>
</dbReference>
<dbReference type="SUPFAM" id="SSF55874">
    <property type="entry name" value="ATPase domain of HSP90 chaperone/DNA topoisomerase II/histidine kinase"/>
    <property type="match status" value="1"/>
</dbReference>
<dbReference type="Gene3D" id="1.10.287.130">
    <property type="match status" value="1"/>
</dbReference>
<dbReference type="InterPro" id="IPR003661">
    <property type="entry name" value="HisK_dim/P_dom"/>
</dbReference>
<dbReference type="GO" id="GO:0005524">
    <property type="term" value="F:ATP binding"/>
    <property type="evidence" value="ECO:0007669"/>
    <property type="project" value="UniProtKB-KW"/>
</dbReference>
<dbReference type="Gene3D" id="3.30.565.10">
    <property type="entry name" value="Histidine kinase-like ATPase, C-terminal domain"/>
    <property type="match status" value="1"/>
</dbReference>
<evidence type="ECO:0000256" key="15">
    <source>
        <dbReference type="SAM" id="MobiDB-lite"/>
    </source>
</evidence>
<keyword evidence="9" id="KW-0547">Nucleotide-binding</keyword>
<sequence>MMGLWTRSLAARFICFTLLSLMLSQAIVFFISWDEHGQAIRKAAKGEIFSRCASLARVLEATPPSLQTDILNASNTSSARYWISTNGLKDASAWREEAWERLAQPLPRVSFPGHSVVRLDFGRNTASSSGVTSSQWIDLKPEAWPLSRPAKFLYLDDATGMGLAVQLANGAWLNTAFAKPAQDGFWTSKSTLALGLSALSLSIIAVFAARGIAQPLRRIAVAAEALGRGQEIVPLPETGPDDIRRTAEAFNRMQARLHRFVDDRTRMLAAIGHDLRTPLTSLRLRAEFVPDEDIREKMLSTITEIQTMTEATLAFAREDATAENTRTVDLSALVESLCDDLAELGCDISFSEGQKISYSCRPDALRRACRNLVENAIRYGERARVRVERQTDSVDITVSDDGPGIPDGAKEQVFTPFFRIENSRNRETGGVGLGLSIARTIVRHHGGDIVLTNKQKGLQATISLPALDGGPPPPISPPVAAAKDVTNALESEKPSSVAPILQRASKSY</sequence>
<keyword evidence="5" id="KW-0997">Cell inner membrane</keyword>
<name>A0A7Y4GVW3_9BRAD</name>
<evidence type="ECO:0000256" key="14">
    <source>
        <dbReference type="ARBA" id="ARBA00023136"/>
    </source>
</evidence>
<dbReference type="SUPFAM" id="SSF47384">
    <property type="entry name" value="Homodimeric domain of signal transducing histidine kinase"/>
    <property type="match status" value="1"/>
</dbReference>
<feature type="domain" description="HAMP" evidence="18">
    <location>
        <begin position="210"/>
        <end position="262"/>
    </location>
</feature>
<accession>A0A7Y4GVW3</accession>
<evidence type="ECO:0000256" key="9">
    <source>
        <dbReference type="ARBA" id="ARBA00022741"/>
    </source>
</evidence>
<keyword evidence="7" id="KW-0808">Transferase</keyword>
<dbReference type="PROSITE" id="PS50109">
    <property type="entry name" value="HIS_KIN"/>
    <property type="match status" value="1"/>
</dbReference>
<keyword evidence="20" id="KW-1185">Reference proteome</keyword>
<dbReference type="Proteomes" id="UP000544122">
    <property type="component" value="Unassembled WGS sequence"/>
</dbReference>
<evidence type="ECO:0000256" key="12">
    <source>
        <dbReference type="ARBA" id="ARBA00022989"/>
    </source>
</evidence>
<dbReference type="SMART" id="SM00387">
    <property type="entry name" value="HATPase_c"/>
    <property type="match status" value="1"/>
</dbReference>
<gene>
    <name evidence="19" type="ORF">HCN58_25865</name>
</gene>
<dbReference type="Gene3D" id="1.10.8.500">
    <property type="entry name" value="HAMP domain in histidine kinase"/>
    <property type="match status" value="1"/>
</dbReference>
<evidence type="ECO:0000313" key="20">
    <source>
        <dbReference type="Proteomes" id="UP000544122"/>
    </source>
</evidence>
<evidence type="ECO:0000256" key="3">
    <source>
        <dbReference type="ARBA" id="ARBA00012438"/>
    </source>
</evidence>
<dbReference type="EC" id="2.7.13.3" evidence="3"/>
<keyword evidence="4" id="KW-1003">Cell membrane</keyword>
<keyword evidence="10 19" id="KW-0418">Kinase</keyword>
<dbReference type="Pfam" id="PF02518">
    <property type="entry name" value="HATPase_c"/>
    <property type="match status" value="1"/>
</dbReference>
<evidence type="ECO:0000256" key="13">
    <source>
        <dbReference type="ARBA" id="ARBA00023012"/>
    </source>
</evidence>
<dbReference type="InterPro" id="IPR003660">
    <property type="entry name" value="HAMP_dom"/>
</dbReference>
<evidence type="ECO:0000256" key="8">
    <source>
        <dbReference type="ARBA" id="ARBA00022692"/>
    </source>
</evidence>
<keyword evidence="8 16" id="KW-0812">Transmembrane</keyword>
<dbReference type="InterPro" id="IPR005467">
    <property type="entry name" value="His_kinase_dom"/>
</dbReference>
<evidence type="ECO:0000259" key="18">
    <source>
        <dbReference type="PROSITE" id="PS50885"/>
    </source>
</evidence>
<dbReference type="GO" id="GO:0000155">
    <property type="term" value="F:phosphorelay sensor kinase activity"/>
    <property type="evidence" value="ECO:0007669"/>
    <property type="project" value="InterPro"/>
</dbReference>
<organism evidence="19 20">
    <name type="scientific">Bradyrhizobium australiense</name>
    <dbReference type="NCBI Taxonomy" id="2721161"/>
    <lineage>
        <taxon>Bacteria</taxon>
        <taxon>Pseudomonadati</taxon>
        <taxon>Pseudomonadota</taxon>
        <taxon>Alphaproteobacteria</taxon>
        <taxon>Hyphomicrobiales</taxon>
        <taxon>Nitrobacteraceae</taxon>
        <taxon>Bradyrhizobium</taxon>
    </lineage>
</organism>
<evidence type="ECO:0000256" key="5">
    <source>
        <dbReference type="ARBA" id="ARBA00022519"/>
    </source>
</evidence>
<keyword evidence="11" id="KW-0067">ATP-binding</keyword>
<dbReference type="PROSITE" id="PS50885">
    <property type="entry name" value="HAMP"/>
    <property type="match status" value="1"/>
</dbReference>
<evidence type="ECO:0000256" key="7">
    <source>
        <dbReference type="ARBA" id="ARBA00022679"/>
    </source>
</evidence>
<feature type="region of interest" description="Disordered" evidence="15">
    <location>
        <begin position="486"/>
        <end position="508"/>
    </location>
</feature>
<dbReference type="SMART" id="SM00304">
    <property type="entry name" value="HAMP"/>
    <property type="match status" value="1"/>
</dbReference>
<evidence type="ECO:0000256" key="4">
    <source>
        <dbReference type="ARBA" id="ARBA00022475"/>
    </source>
</evidence>
<dbReference type="InterPro" id="IPR050980">
    <property type="entry name" value="2C_sensor_his_kinase"/>
</dbReference>
<dbReference type="CDD" id="cd06225">
    <property type="entry name" value="HAMP"/>
    <property type="match status" value="1"/>
</dbReference>
<evidence type="ECO:0000256" key="10">
    <source>
        <dbReference type="ARBA" id="ARBA00022777"/>
    </source>
</evidence>
<keyword evidence="14 16" id="KW-0472">Membrane</keyword>
<dbReference type="InterPro" id="IPR004358">
    <property type="entry name" value="Sig_transdc_His_kin-like_C"/>
</dbReference>
<evidence type="ECO:0000256" key="2">
    <source>
        <dbReference type="ARBA" id="ARBA00004429"/>
    </source>
</evidence>
<dbReference type="PRINTS" id="PR00344">
    <property type="entry name" value="BCTRLSENSOR"/>
</dbReference>
<keyword evidence="13" id="KW-0902">Two-component regulatory system</keyword>
<dbReference type="SUPFAM" id="SSF158472">
    <property type="entry name" value="HAMP domain-like"/>
    <property type="match status" value="1"/>
</dbReference>
<dbReference type="EMBL" id="JAAVLX010000008">
    <property type="protein sequence ID" value="NOJ42965.1"/>
    <property type="molecule type" value="Genomic_DNA"/>
</dbReference>
<keyword evidence="6" id="KW-0597">Phosphoprotein</keyword>
<comment type="catalytic activity">
    <reaction evidence="1">
        <text>ATP + protein L-histidine = ADP + protein N-phospho-L-histidine.</text>
        <dbReference type="EC" id="2.7.13.3"/>
    </reaction>
</comment>
<evidence type="ECO:0000313" key="19">
    <source>
        <dbReference type="EMBL" id="NOJ42965.1"/>
    </source>
</evidence>
<evidence type="ECO:0000259" key="17">
    <source>
        <dbReference type="PROSITE" id="PS50109"/>
    </source>
</evidence>
<reference evidence="19 20" key="1">
    <citation type="submission" date="2020-03" db="EMBL/GenBank/DDBJ databases">
        <title>Bradyrhizobium diversity isolated from nodules of Indigofera sp.</title>
        <authorList>
            <person name="Klepa M."/>
            <person name="Helene L."/>
            <person name="Hungria M."/>
        </authorList>
    </citation>
    <scope>NUCLEOTIDE SEQUENCE [LARGE SCALE GENOMIC DNA]</scope>
    <source>
        <strain evidence="19 20">WSM 1791</strain>
    </source>
</reference>
<comment type="caution">
    <text evidence="19">The sequence shown here is derived from an EMBL/GenBank/DDBJ whole genome shotgun (WGS) entry which is preliminary data.</text>
</comment>
<dbReference type="Pfam" id="PF00672">
    <property type="entry name" value="HAMP"/>
    <property type="match status" value="1"/>
</dbReference>
<dbReference type="PANTHER" id="PTHR44936">
    <property type="entry name" value="SENSOR PROTEIN CREC"/>
    <property type="match status" value="1"/>
</dbReference>
<dbReference type="CDD" id="cd00082">
    <property type="entry name" value="HisKA"/>
    <property type="match status" value="1"/>
</dbReference>
<dbReference type="AlphaFoldDB" id="A0A7Y4GVW3"/>
<dbReference type="PANTHER" id="PTHR44936:SF5">
    <property type="entry name" value="SENSOR HISTIDINE KINASE ENVZ"/>
    <property type="match status" value="1"/>
</dbReference>
<dbReference type="RefSeq" id="WP_171582174.1">
    <property type="nucleotide sequence ID" value="NZ_JAAVLX010000008.1"/>
</dbReference>
<comment type="subcellular location">
    <subcellularLocation>
        <location evidence="2">Cell inner membrane</location>
        <topology evidence="2">Multi-pass membrane protein</topology>
    </subcellularLocation>
</comment>
<feature type="domain" description="Histidine kinase" evidence="17">
    <location>
        <begin position="270"/>
        <end position="468"/>
    </location>
</feature>
<dbReference type="Pfam" id="PF00512">
    <property type="entry name" value="HisKA"/>
    <property type="match status" value="1"/>
</dbReference>
<dbReference type="GO" id="GO:0005886">
    <property type="term" value="C:plasma membrane"/>
    <property type="evidence" value="ECO:0007669"/>
    <property type="project" value="UniProtKB-SubCell"/>
</dbReference>
<evidence type="ECO:0000256" key="16">
    <source>
        <dbReference type="SAM" id="Phobius"/>
    </source>
</evidence>
<evidence type="ECO:0000256" key="1">
    <source>
        <dbReference type="ARBA" id="ARBA00000085"/>
    </source>
</evidence>